<evidence type="ECO:0000256" key="2">
    <source>
        <dbReference type="ARBA" id="ARBA00022670"/>
    </source>
</evidence>
<dbReference type="InterPro" id="IPR001478">
    <property type="entry name" value="PDZ"/>
</dbReference>
<evidence type="ECO:0000259" key="7">
    <source>
        <dbReference type="PROSITE" id="PS50106"/>
    </source>
</evidence>
<sequence>MKRIKNTVVIFSLVIMSTFLLAFKSDFFEVAKQMEIYTTLFKELNLYYIDEINPAELTEKAINEILNDLDPYTRYYDEQGVEEVKINSSGEYSGIGAESRYYDNKLVIAEVYEGYSAEEQGIKVGDEIIKIDDIFVNDYDNDRISTLLKGVPQSTVKLVIKRQNKELSFTVTREKIIVDPVPHFQMVSPEIGYIAFNKFNNKASSSIKSAFVDLKEKGMNKLILDLRGNPGGLLNEAINITNFFVPKNEVVVSTKAKLKKWSEVYRTNHEPIDLEIPIVVLIDGKSASASEIVAGSLQDLDRAVILGERSFGKGLVQRYRNLTYGTKLKLTISKYYTPSGRNIQELDYTHRDGDDVPKFAKENRNAFKTKNGRTVYDGGGILPDIEIKKPALTESTKALFRSDAIFNFASDYFYRNQSLASPDTFIFEDKEYDQFMSFLLEGNSNFQTKTEKKFEAAFDLSKDENLSEGIQSSYKNLSEQLQQQKIEELNKNKENIKEVLSDEIINRYYFKKGEYQNHIAFSPFIKEAISVLENDEHYRSILMDGKN</sequence>
<evidence type="ECO:0000256" key="1">
    <source>
        <dbReference type="ARBA" id="ARBA00009179"/>
    </source>
</evidence>
<dbReference type="Gene3D" id="3.90.226.10">
    <property type="entry name" value="2-enoyl-CoA Hydratase, Chain A, domain 1"/>
    <property type="match status" value="1"/>
</dbReference>
<dbReference type="InterPro" id="IPR036034">
    <property type="entry name" value="PDZ_sf"/>
</dbReference>
<dbReference type="SUPFAM" id="SSF52096">
    <property type="entry name" value="ClpP/crotonase"/>
    <property type="match status" value="1"/>
</dbReference>
<reference evidence="8 9" key="1">
    <citation type="submission" date="2024-04" db="EMBL/GenBank/DDBJ databases">
        <title>whole genome sequencing of Lutimonas vermicola strain IMCC1616.</title>
        <authorList>
            <person name="Bae S.S."/>
        </authorList>
    </citation>
    <scope>NUCLEOTIDE SEQUENCE [LARGE SCALE GENOMIC DNA]</scope>
    <source>
        <strain evidence="8 9">IMCC1616</strain>
    </source>
</reference>
<evidence type="ECO:0000256" key="3">
    <source>
        <dbReference type="ARBA" id="ARBA00022801"/>
    </source>
</evidence>
<dbReference type="Proteomes" id="UP001474120">
    <property type="component" value="Unassembled WGS sequence"/>
</dbReference>
<comment type="caution">
    <text evidence="8">The sequence shown here is derived from an EMBL/GenBank/DDBJ whole genome shotgun (WGS) entry which is preliminary data.</text>
</comment>
<evidence type="ECO:0000256" key="6">
    <source>
        <dbReference type="SAM" id="Coils"/>
    </source>
</evidence>
<evidence type="ECO:0000313" key="8">
    <source>
        <dbReference type="EMBL" id="MEL4456858.1"/>
    </source>
</evidence>
<keyword evidence="6" id="KW-0175">Coiled coil</keyword>
<feature type="coiled-coil region" evidence="6">
    <location>
        <begin position="474"/>
        <end position="506"/>
    </location>
</feature>
<gene>
    <name evidence="8" type="ORF">AABB81_13190</name>
</gene>
<proteinExistence type="inferred from homology"/>
<dbReference type="SMART" id="SM00245">
    <property type="entry name" value="TSPc"/>
    <property type="match status" value="1"/>
</dbReference>
<dbReference type="CDD" id="cd06782">
    <property type="entry name" value="cpPDZ_CPP-like"/>
    <property type="match status" value="1"/>
</dbReference>
<dbReference type="RefSeq" id="WP_342161023.1">
    <property type="nucleotide sequence ID" value="NZ_JBCDNA010000003.1"/>
</dbReference>
<dbReference type="CDD" id="cd07560">
    <property type="entry name" value="Peptidase_S41_CPP"/>
    <property type="match status" value="1"/>
</dbReference>
<dbReference type="PANTHER" id="PTHR32060:SF30">
    <property type="entry name" value="CARBOXY-TERMINAL PROCESSING PROTEASE CTPA"/>
    <property type="match status" value="1"/>
</dbReference>
<dbReference type="PANTHER" id="PTHR32060">
    <property type="entry name" value="TAIL-SPECIFIC PROTEASE"/>
    <property type="match status" value="1"/>
</dbReference>
<keyword evidence="9" id="KW-1185">Reference proteome</keyword>
<dbReference type="Pfam" id="PF13180">
    <property type="entry name" value="PDZ_2"/>
    <property type="match status" value="1"/>
</dbReference>
<evidence type="ECO:0000256" key="5">
    <source>
        <dbReference type="RuleBase" id="RU004404"/>
    </source>
</evidence>
<comment type="similarity">
    <text evidence="1 5">Belongs to the peptidase S41A family.</text>
</comment>
<keyword evidence="4 5" id="KW-0720">Serine protease</keyword>
<feature type="domain" description="PDZ" evidence="7">
    <location>
        <begin position="83"/>
        <end position="175"/>
    </location>
</feature>
<dbReference type="InterPro" id="IPR004447">
    <property type="entry name" value="Peptidase_S41A"/>
</dbReference>
<dbReference type="SUPFAM" id="SSF50156">
    <property type="entry name" value="PDZ domain-like"/>
    <property type="match status" value="1"/>
</dbReference>
<evidence type="ECO:0000313" key="9">
    <source>
        <dbReference type="Proteomes" id="UP001474120"/>
    </source>
</evidence>
<dbReference type="Pfam" id="PF03572">
    <property type="entry name" value="Peptidase_S41"/>
    <property type="match status" value="1"/>
</dbReference>
<organism evidence="8 9">
    <name type="scientific">Lutimonas vermicola</name>
    <dbReference type="NCBI Taxonomy" id="414288"/>
    <lineage>
        <taxon>Bacteria</taxon>
        <taxon>Pseudomonadati</taxon>
        <taxon>Bacteroidota</taxon>
        <taxon>Flavobacteriia</taxon>
        <taxon>Flavobacteriales</taxon>
        <taxon>Flavobacteriaceae</taxon>
        <taxon>Lutimonas</taxon>
    </lineage>
</organism>
<dbReference type="SMART" id="SM00228">
    <property type="entry name" value="PDZ"/>
    <property type="match status" value="1"/>
</dbReference>
<name>A0ABU9L370_9FLAO</name>
<dbReference type="NCBIfam" id="TIGR00225">
    <property type="entry name" value="prc"/>
    <property type="match status" value="1"/>
</dbReference>
<dbReference type="EMBL" id="JBCDNA010000003">
    <property type="protein sequence ID" value="MEL4456858.1"/>
    <property type="molecule type" value="Genomic_DNA"/>
</dbReference>
<dbReference type="Gene3D" id="2.30.42.10">
    <property type="match status" value="1"/>
</dbReference>
<protein>
    <submittedName>
        <fullName evidence="8">S41 family peptidase</fullName>
    </submittedName>
</protein>
<keyword evidence="2 5" id="KW-0645">Protease</keyword>
<dbReference type="InterPro" id="IPR029045">
    <property type="entry name" value="ClpP/crotonase-like_dom_sf"/>
</dbReference>
<evidence type="ECO:0000256" key="4">
    <source>
        <dbReference type="ARBA" id="ARBA00022825"/>
    </source>
</evidence>
<dbReference type="InterPro" id="IPR005151">
    <property type="entry name" value="Tail-specific_protease"/>
</dbReference>
<dbReference type="PROSITE" id="PS50106">
    <property type="entry name" value="PDZ"/>
    <property type="match status" value="1"/>
</dbReference>
<keyword evidence="3 5" id="KW-0378">Hydrolase</keyword>
<accession>A0ABU9L370</accession>
<dbReference type="Gene3D" id="3.30.750.44">
    <property type="match status" value="1"/>
</dbReference>